<dbReference type="Pfam" id="PF13759">
    <property type="entry name" value="2OG-FeII_Oxy_5"/>
    <property type="match status" value="1"/>
</dbReference>
<dbReference type="EMBL" id="JACHHP010000004">
    <property type="protein sequence ID" value="MBB5208848.1"/>
    <property type="molecule type" value="Genomic_DNA"/>
</dbReference>
<proteinExistence type="predicted"/>
<protein>
    <submittedName>
        <fullName evidence="1">Uncharacterized protein (TIGR02466 family)</fullName>
    </submittedName>
</protein>
<evidence type="ECO:0000313" key="1">
    <source>
        <dbReference type="EMBL" id="MBB5208848.1"/>
    </source>
</evidence>
<dbReference type="InterPro" id="IPR012668">
    <property type="entry name" value="CHP02466"/>
</dbReference>
<dbReference type="Gene3D" id="2.60.120.620">
    <property type="entry name" value="q2cbj1_9rhob like domain"/>
    <property type="match status" value="1"/>
</dbReference>
<gene>
    <name evidence="1" type="ORF">HNQ52_002398</name>
</gene>
<dbReference type="AlphaFoldDB" id="A0A7W8D9Y8"/>
<dbReference type="RefSeq" id="WP_183961398.1">
    <property type="nucleotide sequence ID" value="NZ_JACHHP010000004.1"/>
</dbReference>
<comment type="caution">
    <text evidence="1">The sequence shown here is derived from an EMBL/GenBank/DDBJ whole genome shotgun (WGS) entry which is preliminary data.</text>
</comment>
<name>A0A7W8D9Y8_9GAMM</name>
<dbReference type="Proteomes" id="UP000521199">
    <property type="component" value="Unassembled WGS sequence"/>
</dbReference>
<evidence type="ECO:0000313" key="2">
    <source>
        <dbReference type="Proteomes" id="UP000521199"/>
    </source>
</evidence>
<accession>A0A7W8D9Y8</accession>
<sequence length="222" mass="25109">MTVNVHPLFSVPFGEARLPDAEPACAQLRDLFLQREAEGARYRNAIRRDTQHGLFESSFDLHTWPDAPVQHAFGFIHHSLAALVQQLSGFPPEVYAQLTFDYHSWFHVTRTGGHQGVHNHPMASWSGIFCVDPGDSPADRPDSGTVRFLDTRLGGDMYVDSGNEHLRGQFHHGGWKVRHETGRLLLFPSYVYHEVFPYWGTRPRIVIAFNAWIRGAPQVLGA</sequence>
<organism evidence="1 2">
    <name type="scientific">Chiayiivirga flava</name>
    <dbReference type="NCBI Taxonomy" id="659595"/>
    <lineage>
        <taxon>Bacteria</taxon>
        <taxon>Pseudomonadati</taxon>
        <taxon>Pseudomonadota</taxon>
        <taxon>Gammaproteobacteria</taxon>
        <taxon>Lysobacterales</taxon>
        <taxon>Lysobacteraceae</taxon>
        <taxon>Chiayiivirga</taxon>
    </lineage>
</organism>
<reference evidence="1 2" key="1">
    <citation type="submission" date="2020-08" db="EMBL/GenBank/DDBJ databases">
        <title>Genomic Encyclopedia of Type Strains, Phase IV (KMG-IV): sequencing the most valuable type-strain genomes for metagenomic binning, comparative biology and taxonomic classification.</title>
        <authorList>
            <person name="Goeker M."/>
        </authorList>
    </citation>
    <scope>NUCLEOTIDE SEQUENCE [LARGE SCALE GENOMIC DNA]</scope>
    <source>
        <strain evidence="1 2">DSM 24163</strain>
    </source>
</reference>
<keyword evidence="2" id="KW-1185">Reference proteome</keyword>